<dbReference type="Proteomes" id="UP000006044">
    <property type="component" value="Unassembled WGS sequence"/>
</dbReference>
<feature type="signal peptide" evidence="1">
    <location>
        <begin position="1"/>
        <end position="19"/>
    </location>
</feature>
<gene>
    <name evidence="2" type="ORF">HMPREF9448_02226</name>
</gene>
<dbReference type="GO" id="GO:2001070">
    <property type="term" value="F:starch binding"/>
    <property type="evidence" value="ECO:0007669"/>
    <property type="project" value="InterPro"/>
</dbReference>
<dbReference type="NCBIfam" id="TIGR04183">
    <property type="entry name" value="Por_Secre_tail"/>
    <property type="match status" value="1"/>
</dbReference>
<proteinExistence type="predicted"/>
<name>K0WUA4_9BACT</name>
<dbReference type="AlphaFoldDB" id="K0WUA4"/>
<accession>K0WUA4</accession>
<protein>
    <submittedName>
        <fullName evidence="2">Por secretion system C-terminal sorting domain-containing protein</fullName>
    </submittedName>
</protein>
<dbReference type="RefSeq" id="WP_008862616.1">
    <property type="nucleotide sequence ID" value="NZ_JH815205.1"/>
</dbReference>
<evidence type="ECO:0000313" key="2">
    <source>
        <dbReference type="EMBL" id="EJZ62872.1"/>
    </source>
</evidence>
<evidence type="ECO:0000256" key="1">
    <source>
        <dbReference type="SAM" id="SignalP"/>
    </source>
</evidence>
<dbReference type="EMBL" id="ADLE01000015">
    <property type="protein sequence ID" value="EJZ62872.1"/>
    <property type="molecule type" value="Genomic_DNA"/>
</dbReference>
<reference evidence="2 3" key="1">
    <citation type="submission" date="2012-08" db="EMBL/GenBank/DDBJ databases">
        <title>The Genome Sequence of Barnesiella intestinihominis YIT 11860.</title>
        <authorList>
            <consortium name="The Broad Institute Genome Sequencing Platform"/>
            <person name="Earl A."/>
            <person name="Ward D."/>
            <person name="Feldgarden M."/>
            <person name="Gevers D."/>
            <person name="Morotomi M."/>
            <person name="Walker B."/>
            <person name="Young S.K."/>
            <person name="Zeng Q."/>
            <person name="Gargeya S."/>
            <person name="Fitzgerald M."/>
            <person name="Haas B."/>
            <person name="Abouelleil A."/>
            <person name="Alvarado L."/>
            <person name="Arachchi H.M."/>
            <person name="Berlin A.M."/>
            <person name="Chapman S.B."/>
            <person name="Goldberg J."/>
            <person name="Griggs A."/>
            <person name="Gujja S."/>
            <person name="Hansen M."/>
            <person name="Howarth C."/>
            <person name="Imamovic A."/>
            <person name="Larimer J."/>
            <person name="McCowen C."/>
            <person name="Montmayeur A."/>
            <person name="Murphy C."/>
            <person name="Neiman D."/>
            <person name="Pearson M."/>
            <person name="Priest M."/>
            <person name="Roberts A."/>
            <person name="Saif S."/>
            <person name="Shea T."/>
            <person name="Sisk P."/>
            <person name="Sykes S."/>
            <person name="Wortman J."/>
            <person name="Nusbaum C."/>
            <person name="Birren B."/>
        </authorList>
    </citation>
    <scope>NUCLEOTIDE SEQUENCE [LARGE SCALE GENOMIC DNA]</scope>
    <source>
        <strain evidence="2 3">YIT 11860</strain>
    </source>
</reference>
<feature type="chain" id="PRO_5003840328" evidence="1">
    <location>
        <begin position="20"/>
        <end position="454"/>
    </location>
</feature>
<comment type="caution">
    <text evidence="2">The sequence shown here is derived from an EMBL/GenBank/DDBJ whole genome shotgun (WGS) entry which is preliminary data.</text>
</comment>
<dbReference type="InterPro" id="IPR026444">
    <property type="entry name" value="Secre_tail"/>
</dbReference>
<dbReference type="STRING" id="742726.HMPREF9448_02226"/>
<dbReference type="Gene3D" id="2.60.40.3620">
    <property type="match status" value="2"/>
</dbReference>
<dbReference type="OrthoDB" id="1059157at2"/>
<dbReference type="HOGENOM" id="CLU_649975_0_0_10"/>
<evidence type="ECO:0000313" key="3">
    <source>
        <dbReference type="Proteomes" id="UP000006044"/>
    </source>
</evidence>
<organism evidence="2 3">
    <name type="scientific">Barnesiella intestinihominis YIT 11860</name>
    <dbReference type="NCBI Taxonomy" id="742726"/>
    <lineage>
        <taxon>Bacteria</taxon>
        <taxon>Pseudomonadati</taxon>
        <taxon>Bacteroidota</taxon>
        <taxon>Bacteroidia</taxon>
        <taxon>Bacteroidales</taxon>
        <taxon>Barnesiellaceae</taxon>
        <taxon>Barnesiella</taxon>
    </lineage>
</organism>
<keyword evidence="1" id="KW-0732">Signal</keyword>
<dbReference type="GeneID" id="77849430"/>
<dbReference type="GO" id="GO:0019867">
    <property type="term" value="C:outer membrane"/>
    <property type="evidence" value="ECO:0007669"/>
    <property type="project" value="InterPro"/>
</dbReference>
<sequence length="454" mass="49340">MKKITFLIACLLAVFGMSAINHYDNLYVVGDACAAGWSPKDALEMTKVGDGQFTWTGELLDKTGDRRFKFLVGRGWDPCLAPNPDVPDHEIVTPGVPAKLYDKGEHGGYDTSFQVEKTGVYTITIDLDAETMTLTESSLDILDVEKFGQAYLAGSAFPERVAMTKEANGVYTWKGKLEVGEPVTGFYIVSNDNSQSLNPANASEVKSGTYTPVFSADGVATAEYQIASTATYTITIDLNTVKMEVTKIDYDHLYLIGSAMKGEPGAWKTEDGIEMTRVSEGVFTWNGFLYAKNTEDGDTEFKFINQLIAGNWENCFVFDQTKEGNQLITLGETYTISYFTAGNHDNKFTVPSDGYYKLTVDLNALTLLVEQGDPTAIEEVSAAVKPVVTVSGSTIQVLTNGAVVDDVMVFDLLGNCVASTAMVSDCSFDMAHGGVYIVRVNCGNAVYSNKVIVK</sequence>
<keyword evidence="3" id="KW-1185">Reference proteome</keyword>